<comment type="caution">
    <text evidence="3">The sequence shown here is derived from an EMBL/GenBank/DDBJ whole genome shotgun (WGS) entry which is preliminary data.</text>
</comment>
<proteinExistence type="predicted"/>
<keyword evidence="2" id="KW-0472">Membrane</keyword>
<feature type="region of interest" description="Disordered" evidence="1">
    <location>
        <begin position="88"/>
        <end position="111"/>
    </location>
</feature>
<organism evidence="3 4">
    <name type="scientific">Symbiodinium natans</name>
    <dbReference type="NCBI Taxonomy" id="878477"/>
    <lineage>
        <taxon>Eukaryota</taxon>
        <taxon>Sar</taxon>
        <taxon>Alveolata</taxon>
        <taxon>Dinophyceae</taxon>
        <taxon>Suessiales</taxon>
        <taxon>Symbiodiniaceae</taxon>
        <taxon>Symbiodinium</taxon>
    </lineage>
</organism>
<keyword evidence="4" id="KW-1185">Reference proteome</keyword>
<dbReference type="AlphaFoldDB" id="A0A812RXL1"/>
<reference evidence="3" key="1">
    <citation type="submission" date="2021-02" db="EMBL/GenBank/DDBJ databases">
        <authorList>
            <person name="Dougan E. K."/>
            <person name="Rhodes N."/>
            <person name="Thang M."/>
            <person name="Chan C."/>
        </authorList>
    </citation>
    <scope>NUCLEOTIDE SEQUENCE</scope>
</reference>
<sequence length="145" mass="15778">MAKEVLWEVVGGATSDGILVRSGASLATRQDGQRLATGAVIRQIERTQGRVRYELVRGEGPNTGWVSLCLRGKDLLARRRSVDCGEVAGTRDERDDARQREAAKAATRAPGQERTGLEYPKLVFIVCAFAWVAGVLYLALFGTSQ</sequence>
<protein>
    <submittedName>
        <fullName evidence="3">Uncharacterized protein</fullName>
    </submittedName>
</protein>
<keyword evidence="2" id="KW-1133">Transmembrane helix</keyword>
<accession>A0A812RXL1</accession>
<gene>
    <name evidence="3" type="ORF">SNAT2548_LOCUS25063</name>
</gene>
<evidence type="ECO:0000313" key="4">
    <source>
        <dbReference type="Proteomes" id="UP000604046"/>
    </source>
</evidence>
<evidence type="ECO:0000256" key="2">
    <source>
        <dbReference type="SAM" id="Phobius"/>
    </source>
</evidence>
<keyword evidence="2" id="KW-0812">Transmembrane</keyword>
<feature type="compositionally biased region" description="Basic and acidic residues" evidence="1">
    <location>
        <begin position="88"/>
        <end position="103"/>
    </location>
</feature>
<name>A0A812RXL1_9DINO</name>
<dbReference type="EMBL" id="CAJNDS010002378">
    <property type="protein sequence ID" value="CAE7455379.1"/>
    <property type="molecule type" value="Genomic_DNA"/>
</dbReference>
<evidence type="ECO:0000313" key="3">
    <source>
        <dbReference type="EMBL" id="CAE7455379.1"/>
    </source>
</evidence>
<dbReference type="OrthoDB" id="429803at2759"/>
<dbReference type="Proteomes" id="UP000604046">
    <property type="component" value="Unassembled WGS sequence"/>
</dbReference>
<feature type="transmembrane region" description="Helical" evidence="2">
    <location>
        <begin position="122"/>
        <end position="142"/>
    </location>
</feature>
<evidence type="ECO:0000256" key="1">
    <source>
        <dbReference type="SAM" id="MobiDB-lite"/>
    </source>
</evidence>